<evidence type="ECO:0000256" key="1">
    <source>
        <dbReference type="ARBA" id="ARBA00006640"/>
    </source>
</evidence>
<comment type="similarity">
    <text evidence="1">Belongs to the bacterial ribosomal protein bS21 family.</text>
</comment>
<protein>
    <recommendedName>
        <fullName evidence="4">Small ribosomal subunit protein bS21</fullName>
    </recommendedName>
</protein>
<organism evidence="6 7">
    <name type="scientific">Ureaplasma miroungigenitalium</name>
    <dbReference type="NCBI Taxonomy" id="1042321"/>
    <lineage>
        <taxon>Bacteria</taxon>
        <taxon>Bacillati</taxon>
        <taxon>Mycoplasmatota</taxon>
        <taxon>Mycoplasmoidales</taxon>
        <taxon>Mycoplasmoidaceae</taxon>
        <taxon>Ureaplasma</taxon>
    </lineage>
</organism>
<dbReference type="InterPro" id="IPR001911">
    <property type="entry name" value="Ribosomal_bS21"/>
</dbReference>
<evidence type="ECO:0000256" key="4">
    <source>
        <dbReference type="ARBA" id="ARBA00035135"/>
    </source>
</evidence>
<keyword evidence="3" id="KW-0687">Ribonucleoprotein</keyword>
<accession>A0ABT3BMW9</accession>
<evidence type="ECO:0000313" key="7">
    <source>
        <dbReference type="Proteomes" id="UP001208245"/>
    </source>
</evidence>
<evidence type="ECO:0000313" key="6">
    <source>
        <dbReference type="EMBL" id="MCV3728583.1"/>
    </source>
</evidence>
<dbReference type="GO" id="GO:0005840">
    <property type="term" value="C:ribosome"/>
    <property type="evidence" value="ECO:0007669"/>
    <property type="project" value="UniProtKB-KW"/>
</dbReference>
<feature type="compositionally biased region" description="Basic and acidic residues" evidence="5">
    <location>
        <begin position="46"/>
        <end position="57"/>
    </location>
</feature>
<evidence type="ECO:0000256" key="2">
    <source>
        <dbReference type="ARBA" id="ARBA00022980"/>
    </source>
</evidence>
<comment type="caution">
    <text evidence="6">The sequence shown here is derived from an EMBL/GenBank/DDBJ whole genome shotgun (WGS) entry which is preliminary data.</text>
</comment>
<feature type="compositionally biased region" description="Basic and acidic residues" evidence="5">
    <location>
        <begin position="23"/>
        <end position="32"/>
    </location>
</feature>
<dbReference type="Proteomes" id="UP001208245">
    <property type="component" value="Unassembled WGS sequence"/>
</dbReference>
<keyword evidence="2 6" id="KW-0689">Ribosomal protein</keyword>
<dbReference type="RefSeq" id="WP_263817975.1">
    <property type="nucleotide sequence ID" value="NZ_JAOXHK010000004.1"/>
</dbReference>
<sequence>MSRGVNVVEGDLEKALKKFKRISNETKKDSKRHEYHLRPGLRKKEKIKEANKYRSKY</sequence>
<dbReference type="Pfam" id="PF01165">
    <property type="entry name" value="Ribosomal_S21"/>
    <property type="match status" value="1"/>
</dbReference>
<evidence type="ECO:0000256" key="3">
    <source>
        <dbReference type="ARBA" id="ARBA00023274"/>
    </source>
</evidence>
<dbReference type="EMBL" id="JAOXHL010000002">
    <property type="protein sequence ID" value="MCV3728583.1"/>
    <property type="molecule type" value="Genomic_DNA"/>
</dbReference>
<name>A0ABT3BMW9_9BACT</name>
<evidence type="ECO:0000256" key="5">
    <source>
        <dbReference type="SAM" id="MobiDB-lite"/>
    </source>
</evidence>
<gene>
    <name evidence="6" type="primary">rpsU</name>
    <name evidence="6" type="ORF">OF376_02240</name>
</gene>
<reference evidence="6 7" key="1">
    <citation type="journal article" date="2020" name="Int. J. Syst. Evol. Microbiol.">
        <title>Ureaplasma miroungigenitalium sp. nov. isolated from northern elephant seals (Mirounga angustirostris) and Ureaplasma zalophigenitalium sp. nov. isolated from California sea lions (Zalophus californianus).</title>
        <authorList>
            <person name="Volokhov D.V."/>
            <person name="Gulland F.M."/>
            <person name="Gao Y."/>
            <person name="Chizhikov V.E."/>
        </authorList>
    </citation>
    <scope>NUCLEOTIDE SEQUENCE [LARGE SCALE GENOMIC DNA]</scope>
    <source>
        <strain evidence="6 7">ES3182-GEN</strain>
    </source>
</reference>
<feature type="region of interest" description="Disordered" evidence="5">
    <location>
        <begin position="23"/>
        <end position="57"/>
    </location>
</feature>
<feature type="compositionally biased region" description="Basic residues" evidence="5">
    <location>
        <begin position="33"/>
        <end position="45"/>
    </location>
</feature>
<proteinExistence type="inferred from homology"/>
<keyword evidence="7" id="KW-1185">Reference proteome</keyword>
<dbReference type="NCBIfam" id="TIGR00030">
    <property type="entry name" value="S21p"/>
    <property type="match status" value="1"/>
</dbReference>